<feature type="non-terminal residue" evidence="2">
    <location>
        <position position="304"/>
    </location>
</feature>
<accession>T0ZSE0</accession>
<dbReference type="GO" id="GO:0016787">
    <property type="term" value="F:hydrolase activity"/>
    <property type="evidence" value="ECO:0007669"/>
    <property type="project" value="UniProtKB-KW"/>
</dbReference>
<dbReference type="Gene3D" id="3.60.15.10">
    <property type="entry name" value="Ribonuclease Z/Hydroxyacylglutathione hydrolase-like"/>
    <property type="match status" value="1"/>
</dbReference>
<evidence type="ECO:0000313" key="2">
    <source>
        <dbReference type="EMBL" id="EQD31589.1"/>
    </source>
</evidence>
<dbReference type="AlphaFoldDB" id="T0ZSE0"/>
<dbReference type="SUPFAM" id="SSF56281">
    <property type="entry name" value="Metallo-hydrolase/oxidoreductase"/>
    <property type="match status" value="1"/>
</dbReference>
<comment type="caution">
    <text evidence="2">The sequence shown here is derived from an EMBL/GenBank/DDBJ whole genome shotgun (WGS) entry which is preliminary data.</text>
</comment>
<dbReference type="InterPro" id="IPR001279">
    <property type="entry name" value="Metallo-B-lactamas"/>
</dbReference>
<dbReference type="Pfam" id="PF22505">
    <property type="entry name" value="RNase_J_b_CASP"/>
    <property type="match status" value="1"/>
</dbReference>
<evidence type="ECO:0000259" key="1">
    <source>
        <dbReference type="SMART" id="SM00849"/>
    </source>
</evidence>
<organism evidence="2">
    <name type="scientific">mine drainage metagenome</name>
    <dbReference type="NCBI Taxonomy" id="410659"/>
    <lineage>
        <taxon>unclassified sequences</taxon>
        <taxon>metagenomes</taxon>
        <taxon>ecological metagenomes</taxon>
    </lineage>
</organism>
<keyword evidence="2" id="KW-0378">Hydrolase</keyword>
<reference evidence="2" key="2">
    <citation type="journal article" date="2014" name="ISME J.">
        <title>Microbial stratification in low pH oxic and suboxic macroscopic growths along an acid mine drainage.</title>
        <authorList>
            <person name="Mendez-Garcia C."/>
            <person name="Mesa V."/>
            <person name="Sprenger R.R."/>
            <person name="Richter M."/>
            <person name="Diez M.S."/>
            <person name="Solano J."/>
            <person name="Bargiela R."/>
            <person name="Golyshina O.V."/>
            <person name="Manteca A."/>
            <person name="Ramos J.L."/>
            <person name="Gallego J.R."/>
            <person name="Llorente I."/>
            <person name="Martins Dos Santos V.A."/>
            <person name="Jensen O.N."/>
            <person name="Pelaez A.I."/>
            <person name="Sanchez J."/>
            <person name="Ferrer M."/>
        </authorList>
    </citation>
    <scope>NUCLEOTIDE SEQUENCE</scope>
</reference>
<dbReference type="PANTHER" id="PTHR43694">
    <property type="entry name" value="RIBONUCLEASE J"/>
    <property type="match status" value="1"/>
</dbReference>
<proteinExistence type="predicted"/>
<dbReference type="InterPro" id="IPR055132">
    <property type="entry name" value="RNase_J_b_CASP"/>
</dbReference>
<sequence length="304" mass="32789">MGDEILIIDCGLMFPTHDTPGVDLILPDFSYLLENKDKVIGVVITHGHEDHIGALQFLLREMSLDIYGSQLALSLASSRIEEAGLGAKARMHYVSDREVRDIGSFVVEFIPVTHSVPDSFALAIRTSIGTIVHSGDFKIDLTPVDGRLPDLARLGQIASSEGIALLLADSTNAEESGHSDSESEVGPVLGQLFATNKTKRIVVTCFASHIHRMQQIANAALEAGRMIFPLGRSMGKNIALARSIGLLNIPEASLADIEKVNSYPDDRICVISTGSQGEAMSALTLMAANENKFLKLNQNDLVII</sequence>
<dbReference type="Pfam" id="PF00753">
    <property type="entry name" value="Lactamase_B"/>
    <property type="match status" value="1"/>
</dbReference>
<gene>
    <name evidence="2" type="ORF">B1A_19863</name>
</gene>
<feature type="domain" description="Metallo-beta-lactamase" evidence="1">
    <location>
        <begin position="27"/>
        <end position="189"/>
    </location>
</feature>
<name>T0ZSE0_9ZZZZ</name>
<protein>
    <submittedName>
        <fullName evidence="2">Metal-dependent hydrolase</fullName>
    </submittedName>
</protein>
<reference evidence="2" key="1">
    <citation type="submission" date="2013-08" db="EMBL/GenBank/DDBJ databases">
        <authorList>
            <person name="Mendez C."/>
            <person name="Richter M."/>
            <person name="Ferrer M."/>
            <person name="Sanchez J."/>
        </authorList>
    </citation>
    <scope>NUCLEOTIDE SEQUENCE</scope>
</reference>
<dbReference type="InterPro" id="IPR036866">
    <property type="entry name" value="RibonucZ/Hydroxyglut_hydro"/>
</dbReference>
<dbReference type="EMBL" id="AUZX01014655">
    <property type="protein sequence ID" value="EQD31589.1"/>
    <property type="molecule type" value="Genomic_DNA"/>
</dbReference>
<dbReference type="SMART" id="SM00849">
    <property type="entry name" value="Lactamase_B"/>
    <property type="match status" value="1"/>
</dbReference>
<dbReference type="CDD" id="cd07714">
    <property type="entry name" value="RNaseJ_MBL-fold"/>
    <property type="match status" value="1"/>
</dbReference>
<dbReference type="PANTHER" id="PTHR43694:SF1">
    <property type="entry name" value="RIBONUCLEASE J"/>
    <property type="match status" value="1"/>
</dbReference>